<dbReference type="Proteomes" id="UP000015350">
    <property type="component" value="Unassembled WGS sequence"/>
</dbReference>
<comment type="caution">
    <text evidence="9">The sequence shown here is derived from an EMBL/GenBank/DDBJ whole genome shotgun (WGS) entry which is preliminary data.</text>
</comment>
<dbReference type="PIRSF" id="PIRSF000410">
    <property type="entry name" value="CheR"/>
    <property type="match status" value="1"/>
</dbReference>
<feature type="domain" description="CheR-type methyltransferase" evidence="8">
    <location>
        <begin position="20"/>
        <end position="294"/>
    </location>
</feature>
<dbReference type="SUPFAM" id="SSF47757">
    <property type="entry name" value="Chemotaxis receptor methyltransferase CheR, N-terminal domain"/>
    <property type="match status" value="1"/>
</dbReference>
<dbReference type="AlphaFoldDB" id="S9S6D4"/>
<dbReference type="STRING" id="1316936.K678_10756"/>
<evidence type="ECO:0000256" key="6">
    <source>
        <dbReference type="PIRSR" id="PIRSR000410-1"/>
    </source>
</evidence>
<keyword evidence="2 5" id="KW-0489">Methyltransferase</keyword>
<dbReference type="Gene3D" id="1.10.155.10">
    <property type="entry name" value="Chemotaxis receptor methyltransferase CheR, N-terminal domain"/>
    <property type="match status" value="1"/>
</dbReference>
<evidence type="ECO:0000256" key="7">
    <source>
        <dbReference type="SAM" id="MobiDB-lite"/>
    </source>
</evidence>
<dbReference type="RefSeq" id="WP_021132465.1">
    <property type="nucleotide sequence ID" value="NZ_AQPH01000039.1"/>
</dbReference>
<accession>S9S6D4</accession>
<dbReference type="InterPro" id="IPR026024">
    <property type="entry name" value="Chemotaxis_MeTrfase_CheR"/>
</dbReference>
<organism evidence="9 10">
    <name type="scientific">Magnetospirillum fulvum MGU-K5</name>
    <dbReference type="NCBI Taxonomy" id="1316936"/>
    <lineage>
        <taxon>Bacteria</taxon>
        <taxon>Pseudomonadati</taxon>
        <taxon>Pseudomonadota</taxon>
        <taxon>Alphaproteobacteria</taxon>
        <taxon>Rhodospirillales</taxon>
        <taxon>Rhodospirillaceae</taxon>
        <taxon>Magnetospirillum</taxon>
    </lineage>
</organism>
<dbReference type="eggNOG" id="COG1352">
    <property type="taxonomic scope" value="Bacteria"/>
</dbReference>
<evidence type="ECO:0000256" key="1">
    <source>
        <dbReference type="ARBA" id="ARBA00001541"/>
    </source>
</evidence>
<dbReference type="InterPro" id="IPR036804">
    <property type="entry name" value="CheR_N_sf"/>
</dbReference>
<proteinExistence type="predicted"/>
<dbReference type="GO" id="GO:0032259">
    <property type="term" value="P:methylation"/>
    <property type="evidence" value="ECO:0007669"/>
    <property type="project" value="UniProtKB-KW"/>
</dbReference>
<evidence type="ECO:0000313" key="10">
    <source>
        <dbReference type="Proteomes" id="UP000015350"/>
    </source>
</evidence>
<dbReference type="SUPFAM" id="SSF53335">
    <property type="entry name" value="S-adenosyl-L-methionine-dependent methyltransferases"/>
    <property type="match status" value="1"/>
</dbReference>
<dbReference type="EMBL" id="AQPH01000039">
    <property type="protein sequence ID" value="EPY01447.1"/>
    <property type="molecule type" value="Genomic_DNA"/>
</dbReference>
<dbReference type="InterPro" id="IPR000780">
    <property type="entry name" value="CheR_MeTrfase"/>
</dbReference>
<dbReference type="InterPro" id="IPR050903">
    <property type="entry name" value="Bact_Chemotaxis_MeTrfase"/>
</dbReference>
<protein>
    <recommendedName>
        <fullName evidence="5">Chemotaxis protein methyltransferase</fullName>
        <ecNumber evidence="5">2.1.1.80</ecNumber>
    </recommendedName>
</protein>
<evidence type="ECO:0000256" key="2">
    <source>
        <dbReference type="ARBA" id="ARBA00022603"/>
    </source>
</evidence>
<dbReference type="EC" id="2.1.1.80" evidence="5"/>
<feature type="binding site" evidence="6">
    <location>
        <position position="93"/>
    </location>
    <ligand>
        <name>S-adenosyl-L-methionine</name>
        <dbReference type="ChEBI" id="CHEBI:59789"/>
    </ligand>
</feature>
<dbReference type="Pfam" id="PF01739">
    <property type="entry name" value="CheR"/>
    <property type="match status" value="1"/>
</dbReference>
<comment type="catalytic activity">
    <reaction evidence="1 5">
        <text>L-glutamyl-[protein] + S-adenosyl-L-methionine = [protein]-L-glutamate 5-O-methyl ester + S-adenosyl-L-homocysteine</text>
        <dbReference type="Rhea" id="RHEA:24452"/>
        <dbReference type="Rhea" id="RHEA-COMP:10208"/>
        <dbReference type="Rhea" id="RHEA-COMP:10311"/>
        <dbReference type="ChEBI" id="CHEBI:29973"/>
        <dbReference type="ChEBI" id="CHEBI:57856"/>
        <dbReference type="ChEBI" id="CHEBI:59789"/>
        <dbReference type="ChEBI" id="CHEBI:82795"/>
        <dbReference type="EC" id="2.1.1.80"/>
    </reaction>
</comment>
<keyword evidence="4 5" id="KW-0949">S-adenosyl-L-methionine</keyword>
<feature type="binding site" evidence="6">
    <location>
        <begin position="240"/>
        <end position="241"/>
    </location>
    <ligand>
        <name>S-adenosyl-L-methionine</name>
        <dbReference type="ChEBI" id="CHEBI:59789"/>
    </ligand>
</feature>
<dbReference type="InterPro" id="IPR022642">
    <property type="entry name" value="CheR_C"/>
</dbReference>
<feature type="binding site" evidence="6">
    <location>
        <begin position="222"/>
        <end position="223"/>
    </location>
    <ligand>
        <name>S-adenosyl-L-methionine</name>
        <dbReference type="ChEBI" id="CHEBI:59789"/>
    </ligand>
</feature>
<dbReference type="OrthoDB" id="9816309at2"/>
<feature type="binding site" evidence="6">
    <location>
        <position position="164"/>
    </location>
    <ligand>
        <name>S-adenosyl-L-methionine</name>
        <dbReference type="ChEBI" id="CHEBI:59789"/>
    </ligand>
</feature>
<dbReference type="InterPro" id="IPR029063">
    <property type="entry name" value="SAM-dependent_MTases_sf"/>
</dbReference>
<evidence type="ECO:0000256" key="5">
    <source>
        <dbReference type="PIRNR" id="PIRNR000410"/>
    </source>
</evidence>
<dbReference type="PATRIC" id="fig|1316936.3.peg.2144"/>
<feature type="binding site" evidence="6">
    <location>
        <position position="91"/>
    </location>
    <ligand>
        <name>S-adenosyl-L-methionine</name>
        <dbReference type="ChEBI" id="CHEBI:59789"/>
    </ligand>
</feature>
<dbReference type="GO" id="GO:0008983">
    <property type="term" value="F:protein-glutamate O-methyltransferase activity"/>
    <property type="evidence" value="ECO:0007669"/>
    <property type="project" value="UniProtKB-EC"/>
</dbReference>
<evidence type="ECO:0000259" key="8">
    <source>
        <dbReference type="PROSITE" id="PS50123"/>
    </source>
</evidence>
<dbReference type="SMART" id="SM00138">
    <property type="entry name" value="MeTrc"/>
    <property type="match status" value="1"/>
</dbReference>
<evidence type="ECO:0000256" key="4">
    <source>
        <dbReference type="ARBA" id="ARBA00022691"/>
    </source>
</evidence>
<dbReference type="InterPro" id="IPR022641">
    <property type="entry name" value="CheR_N"/>
</dbReference>
<dbReference type="PRINTS" id="PR00996">
    <property type="entry name" value="CHERMTFRASE"/>
</dbReference>
<feature type="region of interest" description="Disordered" evidence="7">
    <location>
        <begin position="1"/>
        <end position="20"/>
    </location>
</feature>
<evidence type="ECO:0000256" key="3">
    <source>
        <dbReference type="ARBA" id="ARBA00022679"/>
    </source>
</evidence>
<name>S9S6D4_MAGFU</name>
<keyword evidence="3 5" id="KW-0808">Transferase</keyword>
<feature type="binding site" evidence="6">
    <location>
        <position position="138"/>
    </location>
    <ligand>
        <name>S-adenosyl-L-methionine</name>
        <dbReference type="ChEBI" id="CHEBI:59789"/>
    </ligand>
</feature>
<dbReference type="PROSITE" id="PS50123">
    <property type="entry name" value="CHER"/>
    <property type="match status" value="1"/>
</dbReference>
<gene>
    <name evidence="9" type="ORF">K678_10756</name>
</gene>
<dbReference type="Pfam" id="PF03705">
    <property type="entry name" value="CheR_N"/>
    <property type="match status" value="1"/>
</dbReference>
<comment type="function">
    <text evidence="5">Methylation of the membrane-bound methyl-accepting chemotaxis proteins (MCP) to form gamma-glutamyl methyl ester residues in MCP.</text>
</comment>
<evidence type="ECO:0000313" key="9">
    <source>
        <dbReference type="EMBL" id="EPY01447.1"/>
    </source>
</evidence>
<feature type="binding site" evidence="6">
    <location>
        <position position="97"/>
    </location>
    <ligand>
        <name>S-adenosyl-L-methionine</name>
        <dbReference type="ChEBI" id="CHEBI:59789"/>
    </ligand>
</feature>
<reference evidence="9 10" key="1">
    <citation type="submission" date="2013-04" db="EMBL/GenBank/DDBJ databases">
        <authorList>
            <person name="Kuznetsov B."/>
            <person name="Ivanovsky R."/>
        </authorList>
    </citation>
    <scope>NUCLEOTIDE SEQUENCE [LARGE SCALE GENOMIC DNA]</scope>
    <source>
        <strain evidence="9 10">MGU-K5</strain>
    </source>
</reference>
<dbReference type="PANTHER" id="PTHR24422">
    <property type="entry name" value="CHEMOTAXIS PROTEIN METHYLTRANSFERASE"/>
    <property type="match status" value="1"/>
</dbReference>
<dbReference type="Gene3D" id="3.40.50.150">
    <property type="entry name" value="Vaccinia Virus protein VP39"/>
    <property type="match status" value="1"/>
</dbReference>
<sequence length="294" mass="33896">MRATDQDFADGRVSPPTDHLSERDFRRLGELIQDYCGIRMPPVKKTMVEGRLRRRVRALNLPSLNDYCRRLFDEGQLASEMVELIDAVTTNKTEFFREIEHFRFLTSKALPHLQALPHHPGRDRPLKIWSAACSIGAEPYTLAMVLGEQARTVRDFRFDIYATDICTDVLEKAKMGIFPEDMAREVPHDLAKRYLRRSRDRARPTVRLIPDLRQRVHFGHLNLMDSDYPMDTDMDIIFCRNALIYFDKATQHTVLSKLCRHLRPGGFLMVGHSESVLGGTLPLTHVTSAVFMRS</sequence>
<dbReference type="PANTHER" id="PTHR24422:SF26">
    <property type="entry name" value="CHEMOTAXIS PROTEIN METHYLTRANSFERASE"/>
    <property type="match status" value="1"/>
</dbReference>